<dbReference type="STRING" id="1123307.GCA_000380065_01675"/>
<evidence type="ECO:0000256" key="1">
    <source>
        <dbReference type="ARBA" id="ARBA00011955"/>
    </source>
</evidence>
<accession>A0A380KY77</accession>
<keyword evidence="7 10" id="KW-0460">Magnesium</keyword>
<dbReference type="GO" id="GO:0046872">
    <property type="term" value="F:metal ion binding"/>
    <property type="evidence" value="ECO:0007669"/>
    <property type="project" value="UniProtKB-UniRule"/>
</dbReference>
<dbReference type="PIRSF" id="PIRSF006268">
    <property type="entry name" value="ApbE"/>
    <property type="match status" value="1"/>
</dbReference>
<evidence type="ECO:0000256" key="6">
    <source>
        <dbReference type="ARBA" id="ARBA00022827"/>
    </source>
</evidence>
<dbReference type="EC" id="2.7.1.180" evidence="1 10"/>
<dbReference type="SUPFAM" id="SSF143631">
    <property type="entry name" value="ApbE-like"/>
    <property type="match status" value="1"/>
</dbReference>
<keyword evidence="12" id="KW-0449">Lipoprotein</keyword>
<evidence type="ECO:0000256" key="7">
    <source>
        <dbReference type="ARBA" id="ARBA00022842"/>
    </source>
</evidence>
<evidence type="ECO:0000313" key="13">
    <source>
        <dbReference type="Proteomes" id="UP000254634"/>
    </source>
</evidence>
<gene>
    <name evidence="12" type="primary">apbE</name>
    <name evidence="12" type="ORF">NCTC13765_00306</name>
</gene>
<dbReference type="GO" id="GO:0016740">
    <property type="term" value="F:transferase activity"/>
    <property type="evidence" value="ECO:0007669"/>
    <property type="project" value="UniProtKB-UniRule"/>
</dbReference>
<dbReference type="OrthoDB" id="9778595at2"/>
<feature type="binding site" evidence="11">
    <location>
        <position position="146"/>
    </location>
    <ligand>
        <name>Mg(2+)</name>
        <dbReference type="ChEBI" id="CHEBI:18420"/>
    </ligand>
</feature>
<evidence type="ECO:0000313" key="12">
    <source>
        <dbReference type="EMBL" id="SUN75866.1"/>
    </source>
</evidence>
<evidence type="ECO:0000256" key="2">
    <source>
        <dbReference type="ARBA" id="ARBA00016337"/>
    </source>
</evidence>
<protein>
    <recommendedName>
        <fullName evidence="2 10">FAD:protein FMN transferase</fullName>
        <ecNumber evidence="1 10">2.7.1.180</ecNumber>
    </recommendedName>
    <alternativeName>
        <fullName evidence="8 10">Flavin transferase</fullName>
    </alternativeName>
</protein>
<keyword evidence="3 10" id="KW-0285">Flavoprotein</keyword>
<dbReference type="EMBL" id="UHFR01000005">
    <property type="protein sequence ID" value="SUN75866.1"/>
    <property type="molecule type" value="Genomic_DNA"/>
</dbReference>
<proteinExistence type="inferred from homology"/>
<evidence type="ECO:0000256" key="10">
    <source>
        <dbReference type="PIRNR" id="PIRNR006268"/>
    </source>
</evidence>
<dbReference type="PANTHER" id="PTHR30040:SF2">
    <property type="entry name" value="FAD:PROTEIN FMN TRANSFERASE"/>
    <property type="match status" value="1"/>
</dbReference>
<dbReference type="Gene3D" id="3.10.520.10">
    <property type="entry name" value="ApbE-like domains"/>
    <property type="match status" value="1"/>
</dbReference>
<evidence type="ECO:0000256" key="5">
    <source>
        <dbReference type="ARBA" id="ARBA00022723"/>
    </source>
</evidence>
<keyword evidence="13" id="KW-1185">Reference proteome</keyword>
<evidence type="ECO:0000256" key="11">
    <source>
        <dbReference type="PIRSR" id="PIRSR006268-2"/>
    </source>
</evidence>
<comment type="catalytic activity">
    <reaction evidence="9 10">
        <text>L-threonyl-[protein] + FAD = FMN-L-threonyl-[protein] + AMP + H(+)</text>
        <dbReference type="Rhea" id="RHEA:36847"/>
        <dbReference type="Rhea" id="RHEA-COMP:11060"/>
        <dbReference type="Rhea" id="RHEA-COMP:11061"/>
        <dbReference type="ChEBI" id="CHEBI:15378"/>
        <dbReference type="ChEBI" id="CHEBI:30013"/>
        <dbReference type="ChEBI" id="CHEBI:57692"/>
        <dbReference type="ChEBI" id="CHEBI:74257"/>
        <dbReference type="ChEBI" id="CHEBI:456215"/>
        <dbReference type="EC" id="2.7.1.180"/>
    </reaction>
</comment>
<comment type="cofactor">
    <cofactor evidence="11">
        <name>Mg(2+)</name>
        <dbReference type="ChEBI" id="CHEBI:18420"/>
    </cofactor>
    <cofactor evidence="11">
        <name>Mn(2+)</name>
        <dbReference type="ChEBI" id="CHEBI:29035"/>
    </cofactor>
    <text evidence="11">Magnesium. Can also use manganese.</text>
</comment>
<keyword evidence="5 10" id="KW-0479">Metal-binding</keyword>
<dbReference type="PANTHER" id="PTHR30040">
    <property type="entry name" value="THIAMINE BIOSYNTHESIS LIPOPROTEIN APBE"/>
    <property type="match status" value="1"/>
</dbReference>
<sequence length="307" mass="34050">MLASRSIRLMGTTITISLVHQKAESLLEQMLSLLVLYERRFSANDDRSELMQINHGAGREKICVHPDLFELIELGKKHSIAPQSHLNISIGPLVQTWRIGFADARVPSQAEIEQALALTDPHLIDLDAEQQSVYLQKEGMKIDLGALAKGYIADKIIDFLKREGVTSALINLGGNVLTLGINEDSGRPWRIGIQNPQLPRGHNLAILTVQNQSVVTSGVYERSLDFQGKSYHHILDPRTGYPMETSVASLTIVSDKSVDGEIWTTRLFGAEPAAILQQIEAQKGLEVFIITDDNHYFYSSGLQSQLL</sequence>
<evidence type="ECO:0000256" key="3">
    <source>
        <dbReference type="ARBA" id="ARBA00022630"/>
    </source>
</evidence>
<dbReference type="InterPro" id="IPR003374">
    <property type="entry name" value="ApbE-like_sf"/>
</dbReference>
<dbReference type="AlphaFoldDB" id="A0A380KY77"/>
<feature type="binding site" evidence="11">
    <location>
        <position position="265"/>
    </location>
    <ligand>
        <name>Mg(2+)</name>
        <dbReference type="ChEBI" id="CHEBI:18420"/>
    </ligand>
</feature>
<evidence type="ECO:0000256" key="8">
    <source>
        <dbReference type="ARBA" id="ARBA00031306"/>
    </source>
</evidence>
<organism evidence="12 13">
    <name type="scientific">Streptococcus massiliensis</name>
    <dbReference type="NCBI Taxonomy" id="313439"/>
    <lineage>
        <taxon>Bacteria</taxon>
        <taxon>Bacillati</taxon>
        <taxon>Bacillota</taxon>
        <taxon>Bacilli</taxon>
        <taxon>Lactobacillales</taxon>
        <taxon>Streptococcaceae</taxon>
        <taxon>Streptococcus</taxon>
    </lineage>
</organism>
<dbReference type="Pfam" id="PF02424">
    <property type="entry name" value="ApbE"/>
    <property type="match status" value="1"/>
</dbReference>
<evidence type="ECO:0000256" key="9">
    <source>
        <dbReference type="ARBA" id="ARBA00048540"/>
    </source>
</evidence>
<evidence type="ECO:0000256" key="4">
    <source>
        <dbReference type="ARBA" id="ARBA00022679"/>
    </source>
</evidence>
<dbReference type="InterPro" id="IPR024932">
    <property type="entry name" value="ApbE"/>
</dbReference>
<dbReference type="Proteomes" id="UP000254634">
    <property type="component" value="Unassembled WGS sequence"/>
</dbReference>
<keyword evidence="6 10" id="KW-0274">FAD</keyword>
<comment type="similarity">
    <text evidence="10">Belongs to the ApbE family.</text>
</comment>
<keyword evidence="4 10" id="KW-0808">Transferase</keyword>
<name>A0A380KY77_9STRE</name>
<reference evidence="12" key="1">
    <citation type="submission" date="2018-06" db="EMBL/GenBank/DDBJ databases">
        <authorList>
            <consortium name="Pathogen Informatics"/>
            <person name="Doyle S."/>
        </authorList>
    </citation>
    <scope>NUCLEOTIDE SEQUENCE [LARGE SCALE GENOMIC DNA]</scope>
    <source>
        <strain evidence="12">NCTC13765</strain>
    </source>
</reference>